<comment type="caution">
    <text evidence="1">The sequence shown here is derived from an EMBL/GenBank/DDBJ whole genome shotgun (WGS) entry which is preliminary data.</text>
</comment>
<evidence type="ECO:0000313" key="2">
    <source>
        <dbReference type="Proteomes" id="UP000026714"/>
    </source>
</evidence>
<proteinExistence type="predicted"/>
<keyword evidence="2" id="KW-1185">Reference proteome</keyword>
<gene>
    <name evidence="1" type="ORF">X805_15150</name>
</gene>
<dbReference type="eggNOG" id="COG1708">
    <property type="taxonomic scope" value="Bacteria"/>
</dbReference>
<dbReference type="NCBIfam" id="TIGR01987">
    <property type="entry name" value="HI0074"/>
    <property type="match status" value="1"/>
</dbReference>
<dbReference type="PATRIC" id="fig|1286631.3.peg.1491"/>
<accession>A0A059KN73</accession>
<dbReference type="EMBL" id="AZRA01000038">
    <property type="protein sequence ID" value="KDB52911.1"/>
    <property type="molecule type" value="Genomic_DNA"/>
</dbReference>
<dbReference type="Proteomes" id="UP000026714">
    <property type="component" value="Unassembled WGS sequence"/>
</dbReference>
<reference evidence="1 2" key="1">
    <citation type="journal article" date="2014" name="FEMS Microbiol. Ecol.">
        <title>Sphaerotilus natans encrusted with nanoball-shaped Fe(III) oxide minerals formed by nitrate-reducing mixotrophic Fe(II) oxidation.</title>
        <authorList>
            <person name="Park S."/>
            <person name="Kim D.H."/>
            <person name="Lee J.H."/>
            <person name="Hur H.G."/>
        </authorList>
    </citation>
    <scope>NUCLEOTIDE SEQUENCE [LARGE SCALE GENOMIC DNA]</scope>
    <source>
        <strain evidence="1 2">DSM 6575</strain>
    </source>
</reference>
<keyword evidence="1" id="KW-0808">Transferase</keyword>
<dbReference type="STRING" id="34103.SAMN05421778_1329"/>
<dbReference type="Pfam" id="PF08780">
    <property type="entry name" value="NTase_sub_bind"/>
    <property type="match status" value="1"/>
</dbReference>
<dbReference type="GO" id="GO:0016740">
    <property type="term" value="F:transferase activity"/>
    <property type="evidence" value="ECO:0007669"/>
    <property type="project" value="UniProtKB-KW"/>
</dbReference>
<sequence>MTALDLTPLSRALASLQRGLTRWQATPDDEELRDACIQRFEFTFELSWKMLKRRLELDLPNAAEVDAMSFRALIRAGAEQGLIGEVAPWWVYRDKRNITSHTYDARKAAEVAAVLPAFALDAQALLEALQRRGGDEGTHDA</sequence>
<organism evidence="1 2">
    <name type="scientific">Sphaerotilus natans subsp. natans DSM 6575</name>
    <dbReference type="NCBI Taxonomy" id="1286631"/>
    <lineage>
        <taxon>Bacteria</taxon>
        <taxon>Pseudomonadati</taxon>
        <taxon>Pseudomonadota</taxon>
        <taxon>Betaproteobacteria</taxon>
        <taxon>Burkholderiales</taxon>
        <taxon>Sphaerotilaceae</taxon>
        <taxon>Sphaerotilus</taxon>
    </lineage>
</organism>
<dbReference type="RefSeq" id="WP_037480170.1">
    <property type="nucleotide sequence ID" value="NZ_AZRA01000038.1"/>
</dbReference>
<dbReference type="AlphaFoldDB" id="A0A059KN73"/>
<dbReference type="InterPro" id="IPR010235">
    <property type="entry name" value="HepT"/>
</dbReference>
<evidence type="ECO:0000313" key="1">
    <source>
        <dbReference type="EMBL" id="KDB52911.1"/>
    </source>
</evidence>
<name>A0A059KN73_9BURK</name>
<protein>
    <submittedName>
        <fullName evidence="1">Nucleotidyltransferase substrate binding protein</fullName>
    </submittedName>
</protein>
<dbReference type="SUPFAM" id="SSF81593">
    <property type="entry name" value="Nucleotidyltransferase substrate binding subunit/domain"/>
    <property type="match status" value="1"/>
</dbReference>
<dbReference type="Gene3D" id="1.20.120.330">
    <property type="entry name" value="Nucleotidyltransferases domain 2"/>
    <property type="match status" value="1"/>
</dbReference>